<feature type="region of interest" description="Disordered" evidence="1">
    <location>
        <begin position="140"/>
        <end position="167"/>
    </location>
</feature>
<reference evidence="2" key="2">
    <citation type="submission" date="2010-07" db="EMBL/GenBank/DDBJ databases">
        <authorList>
            <consortium name="The Broad Institute Genome Sequencing Platform"/>
            <consortium name="Broad Institute Genome Sequencing Center for Infectious Disease"/>
            <person name="Ma L.-J."/>
            <person name="Dead R."/>
            <person name="Young S."/>
            <person name="Zeng Q."/>
            <person name="Koehrsen M."/>
            <person name="Alvarado L."/>
            <person name="Berlin A."/>
            <person name="Chapman S.B."/>
            <person name="Chen Z."/>
            <person name="Freedman E."/>
            <person name="Gellesch M."/>
            <person name="Goldberg J."/>
            <person name="Griggs A."/>
            <person name="Gujja S."/>
            <person name="Heilman E.R."/>
            <person name="Heiman D."/>
            <person name="Hepburn T."/>
            <person name="Howarth C."/>
            <person name="Jen D."/>
            <person name="Larson L."/>
            <person name="Mehta T."/>
            <person name="Neiman D."/>
            <person name="Pearson M."/>
            <person name="Roberts A."/>
            <person name="Saif S."/>
            <person name="Shea T."/>
            <person name="Shenoy N."/>
            <person name="Sisk P."/>
            <person name="Stolte C."/>
            <person name="Sykes S."/>
            <person name="Walk T."/>
            <person name="White J."/>
            <person name="Yandava C."/>
            <person name="Haas B."/>
            <person name="Nusbaum C."/>
            <person name="Birren B."/>
        </authorList>
    </citation>
    <scope>NUCLEOTIDE SEQUENCE</scope>
    <source>
        <strain evidence="2">R3-111a-1</strain>
    </source>
</reference>
<reference evidence="3" key="4">
    <citation type="journal article" date="2015" name="G3 (Bethesda)">
        <title>Genome sequences of three phytopathogenic species of the Magnaporthaceae family of fungi.</title>
        <authorList>
            <person name="Okagaki L.H."/>
            <person name="Nunes C.C."/>
            <person name="Sailsbery J."/>
            <person name="Clay B."/>
            <person name="Brown D."/>
            <person name="John T."/>
            <person name="Oh Y."/>
            <person name="Young N."/>
            <person name="Fitzgerald M."/>
            <person name="Haas B.J."/>
            <person name="Zeng Q."/>
            <person name="Young S."/>
            <person name="Adiconis X."/>
            <person name="Fan L."/>
            <person name="Levin J.Z."/>
            <person name="Mitchell T.K."/>
            <person name="Okubara P.A."/>
            <person name="Farman M.L."/>
            <person name="Kohn L.M."/>
            <person name="Birren B."/>
            <person name="Ma L.-J."/>
            <person name="Dean R.A."/>
        </authorList>
    </citation>
    <scope>NUCLEOTIDE SEQUENCE</scope>
    <source>
        <strain evidence="3">R3-111a-1</strain>
    </source>
</reference>
<reference evidence="3" key="5">
    <citation type="submission" date="2018-04" db="UniProtKB">
        <authorList>
            <consortium name="EnsemblFungi"/>
        </authorList>
    </citation>
    <scope>IDENTIFICATION</scope>
    <source>
        <strain evidence="3">R3-111a-1</strain>
    </source>
</reference>
<evidence type="ECO:0000313" key="4">
    <source>
        <dbReference type="Proteomes" id="UP000006039"/>
    </source>
</evidence>
<dbReference type="RefSeq" id="XP_009226163.1">
    <property type="nucleotide sequence ID" value="XM_009227899.1"/>
</dbReference>
<reference evidence="2" key="3">
    <citation type="submission" date="2010-09" db="EMBL/GenBank/DDBJ databases">
        <title>Annotation of Gaeumannomyces graminis var. tritici R3-111a-1.</title>
        <authorList>
            <consortium name="The Broad Institute Genome Sequencing Platform"/>
            <person name="Ma L.-J."/>
            <person name="Dead R."/>
            <person name="Young S.K."/>
            <person name="Zeng Q."/>
            <person name="Gargeya S."/>
            <person name="Fitzgerald M."/>
            <person name="Haas B."/>
            <person name="Abouelleil A."/>
            <person name="Alvarado L."/>
            <person name="Arachchi H.M."/>
            <person name="Berlin A."/>
            <person name="Brown A."/>
            <person name="Chapman S.B."/>
            <person name="Chen Z."/>
            <person name="Dunbar C."/>
            <person name="Freedman E."/>
            <person name="Gearin G."/>
            <person name="Gellesch M."/>
            <person name="Goldberg J."/>
            <person name="Griggs A."/>
            <person name="Gujja S."/>
            <person name="Heiman D."/>
            <person name="Howarth C."/>
            <person name="Larson L."/>
            <person name="Lui A."/>
            <person name="MacDonald P.J.P."/>
            <person name="Mehta T."/>
            <person name="Montmayeur A."/>
            <person name="Murphy C."/>
            <person name="Neiman D."/>
            <person name="Pearson M."/>
            <person name="Priest M."/>
            <person name="Roberts A."/>
            <person name="Saif S."/>
            <person name="Shea T."/>
            <person name="Shenoy N."/>
            <person name="Sisk P."/>
            <person name="Stolte C."/>
            <person name="Sykes S."/>
            <person name="Yandava C."/>
            <person name="Wortman J."/>
            <person name="Nusbaum C."/>
            <person name="Birren B."/>
        </authorList>
    </citation>
    <scope>NUCLEOTIDE SEQUENCE</scope>
    <source>
        <strain evidence="2">R3-111a-1</strain>
    </source>
</reference>
<evidence type="ECO:0000256" key="1">
    <source>
        <dbReference type="SAM" id="MobiDB-lite"/>
    </source>
</evidence>
<dbReference type="STRING" id="644352.J3P954"/>
<name>J3P954_GAET3</name>
<dbReference type="AlphaFoldDB" id="J3P954"/>
<dbReference type="GeneID" id="20350496"/>
<feature type="region of interest" description="Disordered" evidence="1">
    <location>
        <begin position="86"/>
        <end position="112"/>
    </location>
</feature>
<gene>
    <name evidence="3" type="primary">20350496</name>
    <name evidence="2" type="ORF">GGTG_10038</name>
</gene>
<organism evidence="2">
    <name type="scientific">Gaeumannomyces tritici (strain R3-111a-1)</name>
    <name type="common">Wheat and barley take-all root rot fungus</name>
    <name type="synonym">Gaeumannomyces graminis var. tritici</name>
    <dbReference type="NCBI Taxonomy" id="644352"/>
    <lineage>
        <taxon>Eukaryota</taxon>
        <taxon>Fungi</taxon>
        <taxon>Dikarya</taxon>
        <taxon>Ascomycota</taxon>
        <taxon>Pezizomycotina</taxon>
        <taxon>Sordariomycetes</taxon>
        <taxon>Sordariomycetidae</taxon>
        <taxon>Magnaporthales</taxon>
        <taxon>Magnaporthaceae</taxon>
        <taxon>Gaeumannomyces</taxon>
    </lineage>
</organism>
<reference evidence="4" key="1">
    <citation type="submission" date="2010-07" db="EMBL/GenBank/DDBJ databases">
        <title>The genome sequence of Gaeumannomyces graminis var. tritici strain R3-111a-1.</title>
        <authorList>
            <consortium name="The Broad Institute Genome Sequencing Platform"/>
            <person name="Ma L.-J."/>
            <person name="Dead R."/>
            <person name="Young S."/>
            <person name="Zeng Q."/>
            <person name="Koehrsen M."/>
            <person name="Alvarado L."/>
            <person name="Berlin A."/>
            <person name="Chapman S.B."/>
            <person name="Chen Z."/>
            <person name="Freedman E."/>
            <person name="Gellesch M."/>
            <person name="Goldberg J."/>
            <person name="Griggs A."/>
            <person name="Gujja S."/>
            <person name="Heilman E.R."/>
            <person name="Heiman D."/>
            <person name="Hepburn T."/>
            <person name="Howarth C."/>
            <person name="Jen D."/>
            <person name="Larson L."/>
            <person name="Mehta T."/>
            <person name="Neiman D."/>
            <person name="Pearson M."/>
            <person name="Roberts A."/>
            <person name="Saif S."/>
            <person name="Shea T."/>
            <person name="Shenoy N."/>
            <person name="Sisk P."/>
            <person name="Stolte C."/>
            <person name="Sykes S."/>
            <person name="Walk T."/>
            <person name="White J."/>
            <person name="Yandava C."/>
            <person name="Haas B."/>
            <person name="Nusbaum C."/>
            <person name="Birren B."/>
        </authorList>
    </citation>
    <scope>NUCLEOTIDE SEQUENCE [LARGE SCALE GENOMIC DNA]</scope>
    <source>
        <strain evidence="4">R3-111a-1</strain>
    </source>
</reference>
<dbReference type="OrthoDB" id="4900297at2759"/>
<dbReference type="HOGENOM" id="CLU_1787261_0_0_1"/>
<dbReference type="EMBL" id="GL385399">
    <property type="protein sequence ID" value="EJT73189.1"/>
    <property type="molecule type" value="Genomic_DNA"/>
</dbReference>
<accession>J3P954</accession>
<protein>
    <submittedName>
        <fullName evidence="2 3">Uncharacterized protein</fullName>
    </submittedName>
</protein>
<evidence type="ECO:0000313" key="2">
    <source>
        <dbReference type="EMBL" id="EJT73189.1"/>
    </source>
</evidence>
<keyword evidence="4" id="KW-1185">Reference proteome</keyword>
<dbReference type="EnsemblFungi" id="EJT73189">
    <property type="protein sequence ID" value="EJT73189"/>
    <property type="gene ID" value="GGTG_10038"/>
</dbReference>
<proteinExistence type="predicted"/>
<evidence type="ECO:0000313" key="3">
    <source>
        <dbReference type="EnsemblFungi" id="EJT73189"/>
    </source>
</evidence>
<feature type="compositionally biased region" description="Basic and acidic residues" evidence="1">
    <location>
        <begin position="147"/>
        <end position="161"/>
    </location>
</feature>
<sequence>MPNAAKRMAILSPYKANVKVIEKQTKNMEGSGLDNMPPPSTIDSIHGQKAEFVTIVFGTSRWFDPGFTTDPNSALLLVGDITIAQPAGGNKRKRKREDNGKPQKSANGSTLTIGPNGEVIFVRMGPILSMSEWLVERGRVASVDSQSELRKKAKKQEEEKPAASSAK</sequence>
<dbReference type="Proteomes" id="UP000006039">
    <property type="component" value="Unassembled WGS sequence"/>
</dbReference>
<feature type="compositionally biased region" description="Polar residues" evidence="1">
    <location>
        <begin position="102"/>
        <end position="112"/>
    </location>
</feature>
<dbReference type="VEuPathDB" id="FungiDB:GGTG_10038"/>